<accession>A0ABW0KK00</accession>
<dbReference type="InterPro" id="IPR001789">
    <property type="entry name" value="Sig_transdc_resp-reg_receiver"/>
</dbReference>
<dbReference type="PANTHER" id="PTHR43214">
    <property type="entry name" value="TWO-COMPONENT RESPONSE REGULATOR"/>
    <property type="match status" value="1"/>
</dbReference>
<evidence type="ECO:0000256" key="2">
    <source>
        <dbReference type="PROSITE-ProRule" id="PRU00169"/>
    </source>
</evidence>
<dbReference type="EMBL" id="JBHSMQ010000001">
    <property type="protein sequence ID" value="MFC5453778.1"/>
    <property type="molecule type" value="Genomic_DNA"/>
</dbReference>
<dbReference type="RefSeq" id="WP_377163186.1">
    <property type="nucleotide sequence ID" value="NZ_JBHSMQ010000001.1"/>
</dbReference>
<keyword evidence="1" id="KW-0238">DNA-binding</keyword>
<organism evidence="4 5">
    <name type="scientific">Prosthecobacter fluviatilis</name>
    <dbReference type="NCBI Taxonomy" id="445931"/>
    <lineage>
        <taxon>Bacteria</taxon>
        <taxon>Pseudomonadati</taxon>
        <taxon>Verrucomicrobiota</taxon>
        <taxon>Verrucomicrobiia</taxon>
        <taxon>Verrucomicrobiales</taxon>
        <taxon>Verrucomicrobiaceae</taxon>
        <taxon>Prosthecobacter</taxon>
    </lineage>
</organism>
<evidence type="ECO:0000259" key="3">
    <source>
        <dbReference type="PROSITE" id="PS50110"/>
    </source>
</evidence>
<proteinExistence type="predicted"/>
<protein>
    <submittedName>
        <fullName evidence="4">Response regulator transcription factor</fullName>
    </submittedName>
</protein>
<dbReference type="PANTHER" id="PTHR43214:SF43">
    <property type="entry name" value="TWO-COMPONENT RESPONSE REGULATOR"/>
    <property type="match status" value="1"/>
</dbReference>
<feature type="domain" description="Response regulatory" evidence="3">
    <location>
        <begin position="6"/>
        <end position="122"/>
    </location>
</feature>
<dbReference type="PROSITE" id="PS50110">
    <property type="entry name" value="RESPONSE_REGULATORY"/>
    <property type="match status" value="1"/>
</dbReference>
<gene>
    <name evidence="4" type="ORF">ACFQDI_02820</name>
</gene>
<dbReference type="Proteomes" id="UP001596052">
    <property type="component" value="Unassembled WGS sequence"/>
</dbReference>
<evidence type="ECO:0000313" key="5">
    <source>
        <dbReference type="Proteomes" id="UP001596052"/>
    </source>
</evidence>
<evidence type="ECO:0000313" key="4">
    <source>
        <dbReference type="EMBL" id="MFC5453778.1"/>
    </source>
</evidence>
<comment type="caution">
    <text evidence="4">The sequence shown here is derived from an EMBL/GenBank/DDBJ whole genome shotgun (WGS) entry which is preliminary data.</text>
</comment>
<name>A0ABW0KK00_9BACT</name>
<reference evidence="5" key="1">
    <citation type="journal article" date="2019" name="Int. J. Syst. Evol. Microbiol.">
        <title>The Global Catalogue of Microorganisms (GCM) 10K type strain sequencing project: providing services to taxonomists for standard genome sequencing and annotation.</title>
        <authorList>
            <consortium name="The Broad Institute Genomics Platform"/>
            <consortium name="The Broad Institute Genome Sequencing Center for Infectious Disease"/>
            <person name="Wu L."/>
            <person name="Ma J."/>
        </authorList>
    </citation>
    <scope>NUCLEOTIDE SEQUENCE [LARGE SCALE GENOMIC DNA]</scope>
    <source>
        <strain evidence="5">CGMCC 4.1469</strain>
    </source>
</reference>
<dbReference type="InterPro" id="IPR058245">
    <property type="entry name" value="NreC/VraR/RcsB-like_REC"/>
</dbReference>
<evidence type="ECO:0000256" key="1">
    <source>
        <dbReference type="ARBA" id="ARBA00023125"/>
    </source>
</evidence>
<comment type="caution">
    <text evidence="2">Lacks conserved residue(s) required for the propagation of feature annotation.</text>
</comment>
<sequence>MKKPDRIVIVDSNPASAADLRAELADQPDLTLAAAVTCASCSFAAITAQRPDLVLISLSMPGHRVLQLVKDLQVLHAGLKFLIVSSQDAGLETGQVLRAGAHGCVLESSSPAAKLDAVRQVLAGGHCFHPQPRPGLTAGTRWSPVDWVAASAAL</sequence>
<dbReference type="Pfam" id="PF00072">
    <property type="entry name" value="Response_reg"/>
    <property type="match status" value="1"/>
</dbReference>
<dbReference type="InterPro" id="IPR011006">
    <property type="entry name" value="CheY-like_superfamily"/>
</dbReference>
<dbReference type="InterPro" id="IPR039420">
    <property type="entry name" value="WalR-like"/>
</dbReference>
<dbReference type="SUPFAM" id="SSF52172">
    <property type="entry name" value="CheY-like"/>
    <property type="match status" value="1"/>
</dbReference>
<keyword evidence="5" id="KW-1185">Reference proteome</keyword>
<dbReference type="CDD" id="cd17535">
    <property type="entry name" value="REC_NarL-like"/>
    <property type="match status" value="1"/>
</dbReference>
<dbReference type="Gene3D" id="3.40.50.2300">
    <property type="match status" value="1"/>
</dbReference>